<sequence length="102" mass="10825">MELEGKFSGISGDLARLGRLGQPPIDSSPPRVECEQGRGVDSIRGQKKLPVGVADGTANPRYLGWKPKPVLVRRTEGSSVYSSLRADSAVPLARAVVGLNNN</sequence>
<dbReference type="Proteomes" id="UP000600918">
    <property type="component" value="Unassembled WGS sequence"/>
</dbReference>
<accession>A0A834UBG8</accession>
<dbReference type="AlphaFoldDB" id="A0A834UBG8"/>
<feature type="region of interest" description="Disordered" evidence="1">
    <location>
        <begin position="14"/>
        <end position="41"/>
    </location>
</feature>
<dbReference type="EMBL" id="JACSDY010000004">
    <property type="protein sequence ID" value="KAF7429241.1"/>
    <property type="molecule type" value="Genomic_DNA"/>
</dbReference>
<reference evidence="2" key="1">
    <citation type="journal article" date="2020" name="G3 (Bethesda)">
        <title>High-Quality Assemblies for Three Invasive Social Wasps from the &lt;i&gt;Vespula&lt;/i&gt; Genus.</title>
        <authorList>
            <person name="Harrop T.W.R."/>
            <person name="Guhlin J."/>
            <person name="McLaughlin G.M."/>
            <person name="Permina E."/>
            <person name="Stockwell P."/>
            <person name="Gilligan J."/>
            <person name="Le Lec M.F."/>
            <person name="Gruber M.A.M."/>
            <person name="Quinn O."/>
            <person name="Lovegrove M."/>
            <person name="Duncan E.J."/>
            <person name="Remnant E.J."/>
            <person name="Van Eeckhoven J."/>
            <person name="Graham B."/>
            <person name="Knapp R.A."/>
            <person name="Langford K.W."/>
            <person name="Kronenberg Z."/>
            <person name="Press M.O."/>
            <person name="Eacker S.M."/>
            <person name="Wilson-Rankin E.E."/>
            <person name="Purcell J."/>
            <person name="Lester P.J."/>
            <person name="Dearden P.K."/>
        </authorList>
    </citation>
    <scope>NUCLEOTIDE SEQUENCE</scope>
    <source>
        <strain evidence="2">Volc-1</strain>
    </source>
</reference>
<proteinExistence type="predicted"/>
<evidence type="ECO:0000313" key="2">
    <source>
        <dbReference type="EMBL" id="KAF7429241.1"/>
    </source>
</evidence>
<name>A0A834UBG8_VESPE</name>
<protein>
    <submittedName>
        <fullName evidence="2">Uncharacterized protein</fullName>
    </submittedName>
</protein>
<keyword evidence="3" id="KW-1185">Reference proteome</keyword>
<comment type="caution">
    <text evidence="2">The sequence shown here is derived from an EMBL/GenBank/DDBJ whole genome shotgun (WGS) entry which is preliminary data.</text>
</comment>
<organism evidence="2 3">
    <name type="scientific">Vespula pensylvanica</name>
    <name type="common">Western yellow jacket</name>
    <name type="synonym">Wasp</name>
    <dbReference type="NCBI Taxonomy" id="30213"/>
    <lineage>
        <taxon>Eukaryota</taxon>
        <taxon>Metazoa</taxon>
        <taxon>Ecdysozoa</taxon>
        <taxon>Arthropoda</taxon>
        <taxon>Hexapoda</taxon>
        <taxon>Insecta</taxon>
        <taxon>Pterygota</taxon>
        <taxon>Neoptera</taxon>
        <taxon>Endopterygota</taxon>
        <taxon>Hymenoptera</taxon>
        <taxon>Apocrita</taxon>
        <taxon>Aculeata</taxon>
        <taxon>Vespoidea</taxon>
        <taxon>Vespidae</taxon>
        <taxon>Vespinae</taxon>
        <taxon>Vespula</taxon>
    </lineage>
</organism>
<gene>
    <name evidence="2" type="ORF">H0235_005639</name>
</gene>
<evidence type="ECO:0000313" key="3">
    <source>
        <dbReference type="Proteomes" id="UP000600918"/>
    </source>
</evidence>
<evidence type="ECO:0000256" key="1">
    <source>
        <dbReference type="SAM" id="MobiDB-lite"/>
    </source>
</evidence>